<dbReference type="OrthoDB" id="1822491at2"/>
<dbReference type="Pfam" id="PF14659">
    <property type="entry name" value="Phage_int_SAM_3"/>
    <property type="match status" value="1"/>
</dbReference>
<accession>A0A3L6ZWM5</accession>
<organism evidence="9 10">
    <name type="scientific">Mycetocola tolaasinivorans</name>
    <dbReference type="NCBI Taxonomy" id="76635"/>
    <lineage>
        <taxon>Bacteria</taxon>
        <taxon>Bacillati</taxon>
        <taxon>Actinomycetota</taxon>
        <taxon>Actinomycetes</taxon>
        <taxon>Micrococcales</taxon>
        <taxon>Microbacteriaceae</taxon>
        <taxon>Mycetocola</taxon>
    </lineage>
</organism>
<evidence type="ECO:0000256" key="3">
    <source>
        <dbReference type="ARBA" id="ARBA00023125"/>
    </source>
</evidence>
<comment type="similarity">
    <text evidence="1">Belongs to the 'phage' integrase family.</text>
</comment>
<evidence type="ECO:0000256" key="5">
    <source>
        <dbReference type="PROSITE-ProRule" id="PRU01248"/>
    </source>
</evidence>
<dbReference type="InterPro" id="IPR002104">
    <property type="entry name" value="Integrase_catalytic"/>
</dbReference>
<dbReference type="EMBL" id="RCUX01000018">
    <property type="protein sequence ID" value="RLP72297.1"/>
    <property type="molecule type" value="Genomic_DNA"/>
</dbReference>
<dbReference type="PROSITE" id="PS51900">
    <property type="entry name" value="CB"/>
    <property type="match status" value="1"/>
</dbReference>
<feature type="domain" description="Tyr recombinase" evidence="7">
    <location>
        <begin position="159"/>
        <end position="353"/>
    </location>
</feature>
<dbReference type="InterPro" id="IPR010998">
    <property type="entry name" value="Integrase_recombinase_N"/>
</dbReference>
<evidence type="ECO:0000313" key="10">
    <source>
        <dbReference type="Proteomes" id="UP000272503"/>
    </source>
</evidence>
<dbReference type="GO" id="GO:0015074">
    <property type="term" value="P:DNA integration"/>
    <property type="evidence" value="ECO:0007669"/>
    <property type="project" value="UniProtKB-KW"/>
</dbReference>
<dbReference type="SUPFAM" id="SSF56349">
    <property type="entry name" value="DNA breaking-rejoining enzymes"/>
    <property type="match status" value="1"/>
</dbReference>
<proteinExistence type="inferred from homology"/>
<dbReference type="PANTHER" id="PTHR30349:SF64">
    <property type="entry name" value="PROPHAGE INTEGRASE INTD-RELATED"/>
    <property type="match status" value="1"/>
</dbReference>
<dbReference type="Gene3D" id="1.10.150.130">
    <property type="match status" value="1"/>
</dbReference>
<evidence type="ECO:0000259" key="7">
    <source>
        <dbReference type="PROSITE" id="PS51898"/>
    </source>
</evidence>
<gene>
    <name evidence="9" type="ORF">D9V32_15495</name>
</gene>
<reference evidence="9 10" key="1">
    <citation type="submission" date="2018-10" db="EMBL/GenBank/DDBJ databases">
        <authorList>
            <person name="Li J."/>
        </authorList>
    </citation>
    <scope>NUCLEOTIDE SEQUENCE [LARGE SCALE GENOMIC DNA]</scope>
    <source>
        <strain evidence="9 10">IF 016277</strain>
    </source>
</reference>
<name>A0A3L6ZWM5_9MICO</name>
<dbReference type="InterPro" id="IPR013762">
    <property type="entry name" value="Integrase-like_cat_sf"/>
</dbReference>
<keyword evidence="4" id="KW-0233">DNA recombination</keyword>
<feature type="region of interest" description="Disordered" evidence="6">
    <location>
        <begin position="1"/>
        <end position="27"/>
    </location>
</feature>
<dbReference type="AlphaFoldDB" id="A0A3L6ZWM5"/>
<dbReference type="RefSeq" id="WP_121649821.1">
    <property type="nucleotide sequence ID" value="NZ_RCUX01000018.1"/>
</dbReference>
<dbReference type="Pfam" id="PF00589">
    <property type="entry name" value="Phage_integrase"/>
    <property type="match status" value="1"/>
</dbReference>
<evidence type="ECO:0000256" key="6">
    <source>
        <dbReference type="SAM" id="MobiDB-lite"/>
    </source>
</evidence>
<evidence type="ECO:0000259" key="8">
    <source>
        <dbReference type="PROSITE" id="PS51900"/>
    </source>
</evidence>
<keyword evidence="2" id="KW-0229">DNA integration</keyword>
<evidence type="ECO:0000256" key="2">
    <source>
        <dbReference type="ARBA" id="ARBA00022908"/>
    </source>
</evidence>
<evidence type="ECO:0000313" key="9">
    <source>
        <dbReference type="EMBL" id="RLP72297.1"/>
    </source>
</evidence>
<dbReference type="CDD" id="cd01189">
    <property type="entry name" value="INT_ICEBs1_C_like"/>
    <property type="match status" value="1"/>
</dbReference>
<dbReference type="PANTHER" id="PTHR30349">
    <property type="entry name" value="PHAGE INTEGRASE-RELATED"/>
    <property type="match status" value="1"/>
</dbReference>
<dbReference type="Gene3D" id="1.10.443.10">
    <property type="entry name" value="Intergrase catalytic core"/>
    <property type="match status" value="1"/>
</dbReference>
<evidence type="ECO:0008006" key="11">
    <source>
        <dbReference type="Google" id="ProtNLM"/>
    </source>
</evidence>
<dbReference type="InterPro" id="IPR004107">
    <property type="entry name" value="Integrase_SAM-like_N"/>
</dbReference>
<feature type="domain" description="Core-binding (CB)" evidence="8">
    <location>
        <begin position="59"/>
        <end position="138"/>
    </location>
</feature>
<evidence type="ECO:0000256" key="1">
    <source>
        <dbReference type="ARBA" id="ARBA00008857"/>
    </source>
</evidence>
<dbReference type="GO" id="GO:0006310">
    <property type="term" value="P:DNA recombination"/>
    <property type="evidence" value="ECO:0007669"/>
    <property type="project" value="UniProtKB-KW"/>
</dbReference>
<sequence>MPWTVKRPSGNWTAMYRGPDRKARTAGTFPTKTEAKDAAVLAEAEALKPRWRDPKGEKLTWGEWCTAWWPSRSVEQTTLDTEESMVRIHIEPVFKDVPLIDITRHSVQDWATQLSQVLAAGSAQRVLGVLVSSLSGAIDAGHIDHNPATRIKLPPRSRGREVFLTREQYASILENVPHPDDRALLDFLVGTGARWGEAAGLHWHNVDLMRGTVTIVDTYNGVEIKPYPKGRRERRVPLFDWIVRDLDDERTVSACEVTHRIGRCTSGLVFPGRRGGVRDDRNFSRQVWTPALKAAGLDGLGATLHDLRHTYASWLVQAGVPLERIASLLGHASIATTQIYAHLAPASHDDVRLALGEPRLADGKQTAIASGYVGLRATK</sequence>
<dbReference type="InterPro" id="IPR011010">
    <property type="entry name" value="DNA_brk_join_enz"/>
</dbReference>
<evidence type="ECO:0000256" key="4">
    <source>
        <dbReference type="ARBA" id="ARBA00023172"/>
    </source>
</evidence>
<keyword evidence="10" id="KW-1185">Reference proteome</keyword>
<keyword evidence="3 5" id="KW-0238">DNA-binding</keyword>
<comment type="caution">
    <text evidence="9">The sequence shown here is derived from an EMBL/GenBank/DDBJ whole genome shotgun (WGS) entry which is preliminary data.</text>
</comment>
<protein>
    <recommendedName>
        <fullName evidence="11">Site-specific integrase</fullName>
    </recommendedName>
</protein>
<dbReference type="PROSITE" id="PS51898">
    <property type="entry name" value="TYR_RECOMBINASE"/>
    <property type="match status" value="1"/>
</dbReference>
<dbReference type="InterPro" id="IPR050090">
    <property type="entry name" value="Tyrosine_recombinase_XerCD"/>
</dbReference>
<dbReference type="Proteomes" id="UP000272503">
    <property type="component" value="Unassembled WGS sequence"/>
</dbReference>
<dbReference type="InterPro" id="IPR044068">
    <property type="entry name" value="CB"/>
</dbReference>
<dbReference type="GO" id="GO:0003677">
    <property type="term" value="F:DNA binding"/>
    <property type="evidence" value="ECO:0007669"/>
    <property type="project" value="UniProtKB-UniRule"/>
</dbReference>